<dbReference type="EC" id="5.2.1.8" evidence="6"/>
<comment type="catalytic activity">
    <reaction evidence="1 5 6">
        <text>[protein]-peptidylproline (omega=180) = [protein]-peptidylproline (omega=0)</text>
        <dbReference type="Rhea" id="RHEA:16237"/>
        <dbReference type="Rhea" id="RHEA-COMP:10747"/>
        <dbReference type="Rhea" id="RHEA-COMP:10748"/>
        <dbReference type="ChEBI" id="CHEBI:83833"/>
        <dbReference type="ChEBI" id="CHEBI:83834"/>
        <dbReference type="EC" id="5.2.1.8"/>
    </reaction>
</comment>
<feature type="compositionally biased region" description="Basic and acidic residues" evidence="7">
    <location>
        <begin position="38"/>
        <end position="48"/>
    </location>
</feature>
<reference evidence="10 11" key="1">
    <citation type="submission" date="2019-10" db="EMBL/GenBank/DDBJ databases">
        <title>A soil myxobacterium in the family Polyangiaceae.</title>
        <authorList>
            <person name="Li Y."/>
            <person name="Wang J."/>
        </authorList>
    </citation>
    <scope>NUCLEOTIDE SEQUENCE [LARGE SCALE GENOMIC DNA]</scope>
    <source>
        <strain evidence="10 11">DSM 14734</strain>
    </source>
</reference>
<evidence type="ECO:0000313" key="10">
    <source>
        <dbReference type="EMBL" id="MRG93290.1"/>
    </source>
</evidence>
<organism evidence="10 11">
    <name type="scientific">Polyangium spumosum</name>
    <dbReference type="NCBI Taxonomy" id="889282"/>
    <lineage>
        <taxon>Bacteria</taxon>
        <taxon>Pseudomonadati</taxon>
        <taxon>Myxococcota</taxon>
        <taxon>Polyangia</taxon>
        <taxon>Polyangiales</taxon>
        <taxon>Polyangiaceae</taxon>
        <taxon>Polyangium</taxon>
    </lineage>
</organism>
<dbReference type="GO" id="GO:0003755">
    <property type="term" value="F:peptidyl-prolyl cis-trans isomerase activity"/>
    <property type="evidence" value="ECO:0007669"/>
    <property type="project" value="UniProtKB-UniRule"/>
</dbReference>
<dbReference type="EMBL" id="WJIE01000004">
    <property type="protein sequence ID" value="MRG93290.1"/>
    <property type="molecule type" value="Genomic_DNA"/>
</dbReference>
<evidence type="ECO:0000256" key="1">
    <source>
        <dbReference type="ARBA" id="ARBA00000971"/>
    </source>
</evidence>
<sequence length="179" mass="18883">MMVIRRLGSFVILALGVATTAACENKVPEPAAEPRAAAPREPEKPEPADLIKEDITVGTGAEAKEGDKVKVHYTGRLLKTNFMFDSSVGKDPFEFELGKGEVIKGWDLGVAGMKVGGKRKLTIPSKLGYGDGGSPPKIPGKATLVFDVELLEIVGEDAKPAEGGKDTKAKGALKEAPKK</sequence>
<dbReference type="InterPro" id="IPR046357">
    <property type="entry name" value="PPIase_dom_sf"/>
</dbReference>
<feature type="region of interest" description="Disordered" evidence="7">
    <location>
        <begin position="28"/>
        <end position="48"/>
    </location>
</feature>
<protein>
    <recommendedName>
        <fullName evidence="6">Peptidyl-prolyl cis-trans isomerase</fullName>
        <ecNumber evidence="6">5.2.1.8</ecNumber>
    </recommendedName>
</protein>
<evidence type="ECO:0000313" key="11">
    <source>
        <dbReference type="Proteomes" id="UP000440224"/>
    </source>
</evidence>
<dbReference type="Gene3D" id="3.10.50.40">
    <property type="match status" value="1"/>
</dbReference>
<accession>A0A6N7PSE4</accession>
<dbReference type="OrthoDB" id="9808891at2"/>
<dbReference type="AlphaFoldDB" id="A0A6N7PSE4"/>
<keyword evidence="3 5" id="KW-0697">Rotamase</keyword>
<evidence type="ECO:0000256" key="7">
    <source>
        <dbReference type="SAM" id="MobiDB-lite"/>
    </source>
</evidence>
<evidence type="ECO:0000259" key="9">
    <source>
        <dbReference type="PROSITE" id="PS50059"/>
    </source>
</evidence>
<evidence type="ECO:0000256" key="2">
    <source>
        <dbReference type="ARBA" id="ARBA00006577"/>
    </source>
</evidence>
<dbReference type="PROSITE" id="PS50059">
    <property type="entry name" value="FKBP_PPIASE"/>
    <property type="match status" value="1"/>
</dbReference>
<dbReference type="PANTHER" id="PTHR43811:SF19">
    <property type="entry name" value="39 KDA FK506-BINDING NUCLEAR PROTEIN"/>
    <property type="match status" value="1"/>
</dbReference>
<evidence type="ECO:0000256" key="5">
    <source>
        <dbReference type="PROSITE-ProRule" id="PRU00277"/>
    </source>
</evidence>
<dbReference type="GO" id="GO:0000785">
    <property type="term" value="C:chromatin"/>
    <property type="evidence" value="ECO:0007669"/>
    <property type="project" value="TreeGrafter"/>
</dbReference>
<keyword evidence="8" id="KW-0732">Signal</keyword>
<evidence type="ECO:0000256" key="4">
    <source>
        <dbReference type="ARBA" id="ARBA00023235"/>
    </source>
</evidence>
<dbReference type="RefSeq" id="WP_153820135.1">
    <property type="nucleotide sequence ID" value="NZ_WJIE01000004.1"/>
</dbReference>
<dbReference type="PANTHER" id="PTHR43811">
    <property type="entry name" value="FKBP-TYPE PEPTIDYL-PROLYL CIS-TRANS ISOMERASE FKPA"/>
    <property type="match status" value="1"/>
</dbReference>
<feature type="chain" id="PRO_5026971508" description="Peptidyl-prolyl cis-trans isomerase" evidence="8">
    <location>
        <begin position="22"/>
        <end position="179"/>
    </location>
</feature>
<dbReference type="PROSITE" id="PS51257">
    <property type="entry name" value="PROKAR_LIPOPROTEIN"/>
    <property type="match status" value="1"/>
</dbReference>
<dbReference type="Proteomes" id="UP000440224">
    <property type="component" value="Unassembled WGS sequence"/>
</dbReference>
<feature type="region of interest" description="Disordered" evidence="7">
    <location>
        <begin position="157"/>
        <end position="179"/>
    </location>
</feature>
<proteinExistence type="inferred from homology"/>
<name>A0A6N7PSE4_9BACT</name>
<feature type="signal peptide" evidence="8">
    <location>
        <begin position="1"/>
        <end position="21"/>
    </location>
</feature>
<dbReference type="Pfam" id="PF00254">
    <property type="entry name" value="FKBP_C"/>
    <property type="match status" value="1"/>
</dbReference>
<keyword evidence="11" id="KW-1185">Reference proteome</keyword>
<evidence type="ECO:0000256" key="3">
    <source>
        <dbReference type="ARBA" id="ARBA00023110"/>
    </source>
</evidence>
<evidence type="ECO:0000256" key="6">
    <source>
        <dbReference type="RuleBase" id="RU003915"/>
    </source>
</evidence>
<dbReference type="SUPFAM" id="SSF54534">
    <property type="entry name" value="FKBP-like"/>
    <property type="match status" value="1"/>
</dbReference>
<evidence type="ECO:0000256" key="8">
    <source>
        <dbReference type="SAM" id="SignalP"/>
    </source>
</evidence>
<feature type="compositionally biased region" description="Low complexity" evidence="7">
    <location>
        <begin position="28"/>
        <end position="37"/>
    </location>
</feature>
<dbReference type="InterPro" id="IPR001179">
    <property type="entry name" value="PPIase_FKBP_dom"/>
</dbReference>
<feature type="domain" description="PPIase FKBP-type" evidence="9">
    <location>
        <begin position="66"/>
        <end position="154"/>
    </location>
</feature>
<dbReference type="FunFam" id="3.10.50.40:FF:000006">
    <property type="entry name" value="Peptidyl-prolyl cis-trans isomerase"/>
    <property type="match status" value="1"/>
</dbReference>
<gene>
    <name evidence="10" type="ORF">GF068_15310</name>
</gene>
<comment type="similarity">
    <text evidence="2 6">Belongs to the FKBP-type PPIase family.</text>
</comment>
<keyword evidence="4 5" id="KW-0413">Isomerase</keyword>
<comment type="caution">
    <text evidence="10">The sequence shown here is derived from an EMBL/GenBank/DDBJ whole genome shotgun (WGS) entry which is preliminary data.</text>
</comment>